<dbReference type="AlphaFoldDB" id="A0A3L8DFZ7"/>
<accession>A0A3L8DFZ7</accession>
<reference evidence="2" key="1">
    <citation type="journal article" date="2018" name="Genome Res.">
        <title>The genomic architecture and molecular evolution of ant odorant receptors.</title>
        <authorList>
            <person name="McKenzie S.K."/>
            <person name="Kronauer D.J.C."/>
        </authorList>
    </citation>
    <scope>NUCLEOTIDE SEQUENCE [LARGE SCALE GENOMIC DNA]</scope>
    <source>
        <strain evidence="2">Clonal line C1</strain>
    </source>
</reference>
<feature type="region of interest" description="Disordered" evidence="1">
    <location>
        <begin position="1"/>
        <end position="84"/>
    </location>
</feature>
<comment type="caution">
    <text evidence="2">The sequence shown here is derived from an EMBL/GenBank/DDBJ whole genome shotgun (WGS) entry which is preliminary data.</text>
</comment>
<name>A0A3L8DFZ7_OOCBI</name>
<organism evidence="2">
    <name type="scientific">Ooceraea biroi</name>
    <name type="common">Clonal raider ant</name>
    <name type="synonym">Cerapachys biroi</name>
    <dbReference type="NCBI Taxonomy" id="2015173"/>
    <lineage>
        <taxon>Eukaryota</taxon>
        <taxon>Metazoa</taxon>
        <taxon>Ecdysozoa</taxon>
        <taxon>Arthropoda</taxon>
        <taxon>Hexapoda</taxon>
        <taxon>Insecta</taxon>
        <taxon>Pterygota</taxon>
        <taxon>Neoptera</taxon>
        <taxon>Endopterygota</taxon>
        <taxon>Hymenoptera</taxon>
        <taxon>Apocrita</taxon>
        <taxon>Aculeata</taxon>
        <taxon>Formicoidea</taxon>
        <taxon>Formicidae</taxon>
        <taxon>Dorylinae</taxon>
        <taxon>Ooceraea</taxon>
    </lineage>
</organism>
<dbReference type="Proteomes" id="UP000279307">
    <property type="component" value="Chromosome 8"/>
</dbReference>
<feature type="compositionally biased region" description="Basic and acidic residues" evidence="1">
    <location>
        <begin position="73"/>
        <end position="84"/>
    </location>
</feature>
<dbReference type="EMBL" id="QOIP01000008">
    <property type="protein sequence ID" value="RLU19380.1"/>
    <property type="molecule type" value="Genomic_DNA"/>
</dbReference>
<evidence type="ECO:0000256" key="1">
    <source>
        <dbReference type="SAM" id="MobiDB-lite"/>
    </source>
</evidence>
<feature type="compositionally biased region" description="Basic and acidic residues" evidence="1">
    <location>
        <begin position="1"/>
        <end position="12"/>
    </location>
</feature>
<protein>
    <submittedName>
        <fullName evidence="2">Uncharacterized protein</fullName>
    </submittedName>
</protein>
<proteinExistence type="predicted"/>
<reference evidence="2" key="2">
    <citation type="submission" date="2018-07" db="EMBL/GenBank/DDBJ databases">
        <authorList>
            <person name="Mckenzie S.K."/>
            <person name="Kronauer D.J.C."/>
        </authorList>
    </citation>
    <scope>NUCLEOTIDE SEQUENCE</scope>
    <source>
        <strain evidence="2">Clonal line C1</strain>
    </source>
</reference>
<evidence type="ECO:0000313" key="2">
    <source>
        <dbReference type="EMBL" id="RLU19380.1"/>
    </source>
</evidence>
<gene>
    <name evidence="2" type="ORF">DMN91_007937</name>
</gene>
<sequence>MEIPDQPKEKLGDVGAHQNPISSSHDHLCAQEPVGFDESKGKRVRALLTAQGSSHDPFTEVEEDAKEKRKREGQRERETGVLER</sequence>